<keyword evidence="4" id="KW-1185">Reference proteome</keyword>
<feature type="compositionally biased region" description="Basic and acidic residues" evidence="1">
    <location>
        <begin position="1705"/>
        <end position="1716"/>
    </location>
</feature>
<organism evidence="3 4">
    <name type="scientific">Helobdella robusta</name>
    <name type="common">Californian leech</name>
    <dbReference type="NCBI Taxonomy" id="6412"/>
    <lineage>
        <taxon>Eukaryota</taxon>
        <taxon>Metazoa</taxon>
        <taxon>Spiralia</taxon>
        <taxon>Lophotrochozoa</taxon>
        <taxon>Annelida</taxon>
        <taxon>Clitellata</taxon>
        <taxon>Hirudinea</taxon>
        <taxon>Rhynchobdellida</taxon>
        <taxon>Glossiphoniidae</taxon>
        <taxon>Helobdella</taxon>
    </lineage>
</organism>
<dbReference type="EMBL" id="KB096716">
    <property type="protein sequence ID" value="ESO02900.1"/>
    <property type="molecule type" value="Genomic_DNA"/>
</dbReference>
<feature type="compositionally biased region" description="Basic and acidic residues" evidence="1">
    <location>
        <begin position="1501"/>
        <end position="1524"/>
    </location>
</feature>
<feature type="region of interest" description="Disordered" evidence="1">
    <location>
        <begin position="1492"/>
        <end position="1530"/>
    </location>
</feature>
<evidence type="ECO:0000313" key="4">
    <source>
        <dbReference type="Proteomes" id="UP000015101"/>
    </source>
</evidence>
<gene>
    <name evidence="3" type="primary">20204963</name>
    <name evidence="2" type="ORF">HELRODRAFT_174352</name>
</gene>
<reference evidence="3" key="3">
    <citation type="submission" date="2015-06" db="UniProtKB">
        <authorList>
            <consortium name="EnsemblMetazoa"/>
        </authorList>
    </citation>
    <scope>IDENTIFICATION</scope>
</reference>
<feature type="compositionally biased region" description="Polar residues" evidence="1">
    <location>
        <begin position="595"/>
        <end position="604"/>
    </location>
</feature>
<dbReference type="KEGG" id="hro:HELRODRAFT_174352"/>
<dbReference type="RefSeq" id="XP_009019114.1">
    <property type="nucleotide sequence ID" value="XM_009020866.1"/>
</dbReference>
<reference evidence="2 4" key="2">
    <citation type="journal article" date="2013" name="Nature">
        <title>Insights into bilaterian evolution from three spiralian genomes.</title>
        <authorList>
            <person name="Simakov O."/>
            <person name="Marletaz F."/>
            <person name="Cho S.J."/>
            <person name="Edsinger-Gonzales E."/>
            <person name="Havlak P."/>
            <person name="Hellsten U."/>
            <person name="Kuo D.H."/>
            <person name="Larsson T."/>
            <person name="Lv J."/>
            <person name="Arendt D."/>
            <person name="Savage R."/>
            <person name="Osoegawa K."/>
            <person name="de Jong P."/>
            <person name="Grimwood J."/>
            <person name="Chapman J.A."/>
            <person name="Shapiro H."/>
            <person name="Aerts A."/>
            <person name="Otillar R.P."/>
            <person name="Terry A.Y."/>
            <person name="Boore J.L."/>
            <person name="Grigoriev I.V."/>
            <person name="Lindberg D.R."/>
            <person name="Seaver E.C."/>
            <person name="Weisblat D.A."/>
            <person name="Putnam N.H."/>
            <person name="Rokhsar D.S."/>
        </authorList>
    </citation>
    <scope>NUCLEOTIDE SEQUENCE</scope>
</reference>
<protein>
    <submittedName>
        <fullName evidence="2 3">Uncharacterized protein</fullName>
    </submittedName>
</protein>
<dbReference type="Proteomes" id="UP000015101">
    <property type="component" value="Unassembled WGS sequence"/>
</dbReference>
<reference evidence="4" key="1">
    <citation type="submission" date="2012-12" db="EMBL/GenBank/DDBJ databases">
        <authorList>
            <person name="Hellsten U."/>
            <person name="Grimwood J."/>
            <person name="Chapman J.A."/>
            <person name="Shapiro H."/>
            <person name="Aerts A."/>
            <person name="Otillar R.P."/>
            <person name="Terry A.Y."/>
            <person name="Boore J.L."/>
            <person name="Simakov O."/>
            <person name="Marletaz F."/>
            <person name="Cho S.-J."/>
            <person name="Edsinger-Gonzales E."/>
            <person name="Havlak P."/>
            <person name="Kuo D.-H."/>
            <person name="Larsson T."/>
            <person name="Lv J."/>
            <person name="Arendt D."/>
            <person name="Savage R."/>
            <person name="Osoegawa K."/>
            <person name="de Jong P."/>
            <person name="Lindberg D.R."/>
            <person name="Seaver E.C."/>
            <person name="Weisblat D.A."/>
            <person name="Putnam N.H."/>
            <person name="Grigoriev I.V."/>
            <person name="Rokhsar D.S."/>
        </authorList>
    </citation>
    <scope>NUCLEOTIDE SEQUENCE</scope>
</reference>
<feature type="compositionally biased region" description="Polar residues" evidence="1">
    <location>
        <begin position="1015"/>
        <end position="1024"/>
    </location>
</feature>
<feature type="region of interest" description="Disordered" evidence="1">
    <location>
        <begin position="803"/>
        <end position="837"/>
    </location>
</feature>
<feature type="compositionally biased region" description="Polar residues" evidence="1">
    <location>
        <begin position="815"/>
        <end position="824"/>
    </location>
</feature>
<evidence type="ECO:0000256" key="1">
    <source>
        <dbReference type="SAM" id="MobiDB-lite"/>
    </source>
</evidence>
<feature type="compositionally biased region" description="Basic and acidic residues" evidence="1">
    <location>
        <begin position="1025"/>
        <end position="1038"/>
    </location>
</feature>
<feature type="compositionally biased region" description="Basic and acidic residues" evidence="1">
    <location>
        <begin position="605"/>
        <end position="619"/>
    </location>
</feature>
<sequence>MTWNELTLDEIAWDEMTKSFYHFQCSMLSTIGCTFIFRINKLKNNDENTIRNIEKLNQKLIKSENAWIFLTTVAMNRECSRLDNAYVCDLGKPTGLYESFCDHFTNEYYENIQQKTISFTLFPNEMVTNHKFGDTLTLVDRNHLQTERLDYEMHKDNLCFNGSDLFSDTEALISKELQKWNNISSKNIKTDVSYATVDLLLRLNSIEILFNNNDKKASDYPTLTFLFSIASLITNNSKIDEKLFDEYRSVCSIKKTSKFIYDKKNTREKNKIAGKNIELEKKLIHGLKSDNLLQRDINTNVPKFHKSKDDKKKTETKKFRLKAINETIPRTKQKEEIIFHGSNSSNPDILIETATTNLQATINSNELIESCYKEDLDVHSRMNIGFKVLYEKNADSEMNNSVYVQSTILKVDTKYMEHTVVEDSPVFSKIPSNDKTPLESSRTNVVVEKRIENSKADIDTNEFVESCYTEGLDVLSRMDMGFKGIHENNVDVLLRFVEGDKKKVSETFSKEFALAHKEESKPKTKELKKKTSQVANEDVLKIPPYSISYMSMHNVLLHPEHENKEIEIIEDDRDFTVVERKRHAKSKLQDEDESPTSSKNSESLLESRKPTDDLSVEESKVEIKNSVYEESTILKVDTKYLEHTVVEDFPVISKMFSNDKTPLESSRTNVVVEKRIENSKADIDPNEFVESCYTEGLDVLSRMDMGFKGIHENNVDVLLRFVEGDKKKVSETFSKEFTLAKPKTKELKKKTSQVANEDVLKIPPYSISHMSMHNVLLHPEHENKEIEIIEDDRDFTVVERKRHAKSKLQDEDESPTSIKNSESLLASRKPTDDLSVEESKVEIKNSVYEESTTLKVDTKYLEHTVVKDSPIISKMFSNDKTPLESSRTNVVVEKRIENSKADIDPNEFVESCYTVGLDVLRRMDMGFKGIHENNVDVLLRFVEGDKKKKKTSQVANEDVLKIPPYSISHMSMHNVLLHPEHENKEIEIIEDDRDFTVVERKRHAKSKLQDEDESPTSIKNSESLLESRKPTDDLSVEESKVEIKNSVYEESTILKVDTKYLEHTVVEDSPVISKMFSNDKTPLESSRTNVVVEKRIENSKADIDPNEFVESCYTEGLDVLSRMDMGFKGIHEDNVDVLLRFVEGDKKKVSETFSKEFAQAHKEESKPKTKELKKKTSQVANEDVLKIPPYSISHMSMHNVLLHPEHENKEIEIIEDVRDFTVVERKRHTISKLQVEDESHTSCFFSGDLSFPVQNHDFVPPDVLPPSDPFFCSSSFFPFPCDLVETHNFVPCLLKSKSTFVLSATEYADVLSFFKDCPSILCNKLVEGKHSFELPKSCSEFDMNIVPGSLANFVFSLDPFGSYKFSSANMITSVFGDEISSSCLFFNDYNNLYMIDRLSESLSKIRPILNVTNDEYFKLFYVSPSEESFHFNVHHFSKSCCIKNNLVRSYKEKQNEIQNLFFSSACNNDVQHNLGEPSVVVIESEKFNLKNKSEMNMAQENETKRSFDEFNHSEKYGNSDDKSNDSSFKGKQITSSINQCSPSKELDYQSDHMNSAKLDQFKCSGFTCIRNLTCSLSGLSVDEPKLFIDDSYQNLEKKNVSISRTLIHDKNLHSVIHKKQDFDKSFYNTINDINVGNDENIKLTKKRRKKKKKTNNNSCVGPSSQVIETITSNFTQASLTSSSVLAKASTKKLKENKVRKAMRKLAKEEPETKNEKLMLVSDSR</sequence>
<feature type="region of interest" description="Disordered" evidence="1">
    <location>
        <begin position="1695"/>
        <end position="1724"/>
    </location>
</feature>
<evidence type="ECO:0000313" key="3">
    <source>
        <dbReference type="EnsemblMetazoa" id="HelroP174352"/>
    </source>
</evidence>
<dbReference type="CTD" id="20204963"/>
<accession>T1F814</accession>
<proteinExistence type="predicted"/>
<evidence type="ECO:0000313" key="2">
    <source>
        <dbReference type="EMBL" id="ESO02900.1"/>
    </source>
</evidence>
<name>T1F814_HELRO</name>
<dbReference type="EnsemblMetazoa" id="HelroT174352">
    <property type="protein sequence ID" value="HelroP174352"/>
    <property type="gene ID" value="HelroG174352"/>
</dbReference>
<feature type="region of interest" description="Disordered" evidence="1">
    <location>
        <begin position="580"/>
        <end position="619"/>
    </location>
</feature>
<dbReference type="EMBL" id="AMQM01004894">
    <property type="status" value="NOT_ANNOTATED_CDS"/>
    <property type="molecule type" value="Genomic_DNA"/>
</dbReference>
<dbReference type="InParanoid" id="T1F814"/>
<feature type="region of interest" description="Disordered" evidence="1">
    <location>
        <begin position="1003"/>
        <end position="1038"/>
    </location>
</feature>
<dbReference type="GeneID" id="20204963"/>
<dbReference type="HOGENOM" id="CLU_240177_0_0_1"/>